<evidence type="ECO:0000313" key="1">
    <source>
        <dbReference type="EMBL" id="SUV29679.1"/>
    </source>
</evidence>
<organism evidence="1 2">
    <name type="scientific">Bacteroides eggerthii</name>
    <dbReference type="NCBI Taxonomy" id="28111"/>
    <lineage>
        <taxon>Bacteria</taxon>
        <taxon>Pseudomonadati</taxon>
        <taxon>Bacteroidota</taxon>
        <taxon>Bacteroidia</taxon>
        <taxon>Bacteroidales</taxon>
        <taxon>Bacteroidaceae</taxon>
        <taxon>Bacteroides</taxon>
    </lineage>
</organism>
<dbReference type="Proteomes" id="UP000254424">
    <property type="component" value="Unassembled WGS sequence"/>
</dbReference>
<evidence type="ECO:0000313" key="2">
    <source>
        <dbReference type="Proteomes" id="UP000254424"/>
    </source>
</evidence>
<gene>
    <name evidence="1" type="ORF">NCTC11155_01669</name>
</gene>
<accession>A0A380YLF1</accession>
<name>A0A380YLF1_9BACE</name>
<protein>
    <submittedName>
        <fullName evidence="1">Uncharacterized protein</fullName>
    </submittedName>
</protein>
<sequence>MKMNVETGSMLPPISIEVTILEVRPLENLDGRFSRFGHRFFRFIPIPLLRLNDYG</sequence>
<dbReference type="EMBL" id="UFSX01000001">
    <property type="protein sequence ID" value="SUV29679.1"/>
    <property type="molecule type" value="Genomic_DNA"/>
</dbReference>
<dbReference type="AlphaFoldDB" id="A0A380YLF1"/>
<reference evidence="1 2" key="1">
    <citation type="submission" date="2018-06" db="EMBL/GenBank/DDBJ databases">
        <authorList>
            <consortium name="Pathogen Informatics"/>
            <person name="Doyle S."/>
        </authorList>
    </citation>
    <scope>NUCLEOTIDE SEQUENCE [LARGE SCALE GENOMIC DNA]</scope>
    <source>
        <strain evidence="1 2">NCTC11155</strain>
    </source>
</reference>
<proteinExistence type="predicted"/>